<dbReference type="EMBL" id="JALNTZ010000009">
    <property type="protein sequence ID" value="KAJ3642008.1"/>
    <property type="molecule type" value="Genomic_DNA"/>
</dbReference>
<name>A0AA38M318_9CUCU</name>
<keyword evidence="3" id="KW-1185">Reference proteome</keyword>
<evidence type="ECO:0000313" key="2">
    <source>
        <dbReference type="EMBL" id="KAJ3642008.1"/>
    </source>
</evidence>
<evidence type="ECO:0000313" key="3">
    <source>
        <dbReference type="Proteomes" id="UP001168821"/>
    </source>
</evidence>
<protein>
    <submittedName>
        <fullName evidence="2">Uncharacterized protein</fullName>
    </submittedName>
</protein>
<gene>
    <name evidence="2" type="ORF">Zmor_028473</name>
</gene>
<evidence type="ECO:0000256" key="1">
    <source>
        <dbReference type="SAM" id="MobiDB-lite"/>
    </source>
</evidence>
<accession>A0AA38M318</accession>
<sequence>MPGRKYHNFWSVGEFTTIKINSKVAAVCNICNKFFKNTSKQRLLAHRNICRRNNQSEAEDITDTEVILPEVENNDAAEITEEEEKKEERGAGGGNLSTQAQYQDANLEIQESVSEASTL</sequence>
<feature type="compositionally biased region" description="Polar residues" evidence="1">
    <location>
        <begin position="96"/>
        <end position="119"/>
    </location>
</feature>
<organism evidence="2 3">
    <name type="scientific">Zophobas morio</name>
    <dbReference type="NCBI Taxonomy" id="2755281"/>
    <lineage>
        <taxon>Eukaryota</taxon>
        <taxon>Metazoa</taxon>
        <taxon>Ecdysozoa</taxon>
        <taxon>Arthropoda</taxon>
        <taxon>Hexapoda</taxon>
        <taxon>Insecta</taxon>
        <taxon>Pterygota</taxon>
        <taxon>Neoptera</taxon>
        <taxon>Endopterygota</taxon>
        <taxon>Coleoptera</taxon>
        <taxon>Polyphaga</taxon>
        <taxon>Cucujiformia</taxon>
        <taxon>Tenebrionidae</taxon>
        <taxon>Zophobas</taxon>
    </lineage>
</organism>
<reference evidence="2" key="1">
    <citation type="journal article" date="2023" name="G3 (Bethesda)">
        <title>Whole genome assemblies of Zophobas morio and Tenebrio molitor.</title>
        <authorList>
            <person name="Kaur S."/>
            <person name="Stinson S.A."/>
            <person name="diCenzo G.C."/>
        </authorList>
    </citation>
    <scope>NUCLEOTIDE SEQUENCE</scope>
    <source>
        <strain evidence="2">QUZm001</strain>
    </source>
</reference>
<dbReference type="AlphaFoldDB" id="A0AA38M318"/>
<dbReference type="Proteomes" id="UP001168821">
    <property type="component" value="Unassembled WGS sequence"/>
</dbReference>
<feature type="compositionally biased region" description="Acidic residues" evidence="1">
    <location>
        <begin position="72"/>
        <end position="85"/>
    </location>
</feature>
<comment type="caution">
    <text evidence="2">The sequence shown here is derived from an EMBL/GenBank/DDBJ whole genome shotgun (WGS) entry which is preliminary data.</text>
</comment>
<proteinExistence type="predicted"/>
<feature type="region of interest" description="Disordered" evidence="1">
    <location>
        <begin position="72"/>
        <end position="119"/>
    </location>
</feature>